<evidence type="ECO:0000256" key="7">
    <source>
        <dbReference type="ARBA" id="ARBA00023306"/>
    </source>
</evidence>
<dbReference type="PANTHER" id="PTHR37820">
    <property type="entry name" value="CELL DIVISION PROTEIN DIVIB"/>
    <property type="match status" value="1"/>
</dbReference>
<keyword evidence="5 8" id="KW-1133">Transmembrane helix</keyword>
<dbReference type="PROSITE" id="PS51779">
    <property type="entry name" value="POTRA"/>
    <property type="match status" value="1"/>
</dbReference>
<dbReference type="GO" id="GO:0051301">
    <property type="term" value="P:cell division"/>
    <property type="evidence" value="ECO:0007669"/>
    <property type="project" value="UniProtKB-KW"/>
</dbReference>
<evidence type="ECO:0000259" key="9">
    <source>
        <dbReference type="PROSITE" id="PS51779"/>
    </source>
</evidence>
<keyword evidence="3" id="KW-0132">Cell division</keyword>
<dbReference type="InterPro" id="IPR013685">
    <property type="entry name" value="POTRA_FtsQ_type"/>
</dbReference>
<evidence type="ECO:0000256" key="4">
    <source>
        <dbReference type="ARBA" id="ARBA00022692"/>
    </source>
</evidence>
<dbReference type="InterPro" id="IPR034746">
    <property type="entry name" value="POTRA"/>
</dbReference>
<reference evidence="10 11" key="1">
    <citation type="submission" date="2019-01" db="EMBL/GenBank/DDBJ databases">
        <title>Chengkuizengella sp. nov., isolated from deep-sea sediment of East Pacific Ocean.</title>
        <authorList>
            <person name="Yang J."/>
            <person name="Lai Q."/>
            <person name="Shao Z."/>
        </authorList>
    </citation>
    <scope>NUCLEOTIDE SEQUENCE [LARGE SCALE GENOMIC DNA]</scope>
    <source>
        <strain evidence="10 11">YPA3-1-1</strain>
    </source>
</reference>
<evidence type="ECO:0000313" key="11">
    <source>
        <dbReference type="Proteomes" id="UP000448943"/>
    </source>
</evidence>
<name>A0A6N9Q3M3_9BACL</name>
<proteinExistence type="predicted"/>
<organism evidence="10 11">
    <name type="scientific">Chengkuizengella marina</name>
    <dbReference type="NCBI Taxonomy" id="2507566"/>
    <lineage>
        <taxon>Bacteria</taxon>
        <taxon>Bacillati</taxon>
        <taxon>Bacillota</taxon>
        <taxon>Bacilli</taxon>
        <taxon>Bacillales</taxon>
        <taxon>Paenibacillaceae</taxon>
        <taxon>Chengkuizengella</taxon>
    </lineage>
</organism>
<evidence type="ECO:0000256" key="5">
    <source>
        <dbReference type="ARBA" id="ARBA00022989"/>
    </source>
</evidence>
<dbReference type="Proteomes" id="UP000448943">
    <property type="component" value="Unassembled WGS sequence"/>
</dbReference>
<evidence type="ECO:0000256" key="1">
    <source>
        <dbReference type="ARBA" id="ARBA00004370"/>
    </source>
</evidence>
<dbReference type="Gene3D" id="3.40.50.10960">
    <property type="match status" value="1"/>
</dbReference>
<gene>
    <name evidence="10" type="ORF">ERL59_10675</name>
</gene>
<comment type="caution">
    <text evidence="10">The sequence shown here is derived from an EMBL/GenBank/DDBJ whole genome shotgun (WGS) entry which is preliminary data.</text>
</comment>
<dbReference type="OrthoDB" id="2677691at2"/>
<dbReference type="RefSeq" id="WP_160646229.1">
    <property type="nucleotide sequence ID" value="NZ_SIJB01000024.1"/>
</dbReference>
<accession>A0A6N9Q3M3</accession>
<dbReference type="Gene3D" id="3.10.20.310">
    <property type="entry name" value="membrane protein fhac"/>
    <property type="match status" value="1"/>
</dbReference>
<sequence length="266" mass="30789">MKRQNSVPILRNEKAKPRSNRKLLLLLFLFFTVILVILFFNSSLSKIKQISFQGAHILSENELRQSLLFNEGDSYFFIEEEKAIEQLKSNKVIESIQLNKKFPGKIEVKIKEFPIVAYEMNTLTNQIEVIFSNGFTMEAKNHEIMIDKPILTGWSEEYKNVKIELCKVLEGIPDQLLIEISEISPLPPTLSYDDKIMMYTRSAYEVVTSVSYLEEKILYLDNTINKLKQNNKMSGRIYLLDSDTYEPIDIGENAQINSIEDSVEID</sequence>
<keyword evidence="11" id="KW-1185">Reference proteome</keyword>
<keyword evidence="4 8" id="KW-0812">Transmembrane</keyword>
<dbReference type="AlphaFoldDB" id="A0A6N9Q3M3"/>
<dbReference type="InterPro" id="IPR050487">
    <property type="entry name" value="FtsQ_DivIB"/>
</dbReference>
<evidence type="ECO:0000256" key="2">
    <source>
        <dbReference type="ARBA" id="ARBA00022475"/>
    </source>
</evidence>
<protein>
    <submittedName>
        <fullName evidence="10">FtsQ-type POTRA domain-containing protein</fullName>
    </submittedName>
</protein>
<feature type="transmembrane region" description="Helical" evidence="8">
    <location>
        <begin position="21"/>
        <end position="40"/>
    </location>
</feature>
<feature type="domain" description="POTRA" evidence="9">
    <location>
        <begin position="45"/>
        <end position="113"/>
    </location>
</feature>
<dbReference type="Pfam" id="PF08478">
    <property type="entry name" value="POTRA_1"/>
    <property type="match status" value="1"/>
</dbReference>
<keyword evidence="2" id="KW-1003">Cell membrane</keyword>
<dbReference type="GO" id="GO:0005886">
    <property type="term" value="C:plasma membrane"/>
    <property type="evidence" value="ECO:0007669"/>
    <property type="project" value="TreeGrafter"/>
</dbReference>
<evidence type="ECO:0000313" key="10">
    <source>
        <dbReference type="EMBL" id="NBI29425.1"/>
    </source>
</evidence>
<comment type="subcellular location">
    <subcellularLocation>
        <location evidence="1">Membrane</location>
    </subcellularLocation>
</comment>
<dbReference type="PANTHER" id="PTHR37820:SF1">
    <property type="entry name" value="CELL DIVISION PROTEIN FTSQ"/>
    <property type="match status" value="1"/>
</dbReference>
<evidence type="ECO:0000256" key="8">
    <source>
        <dbReference type="SAM" id="Phobius"/>
    </source>
</evidence>
<dbReference type="EMBL" id="SIJB01000024">
    <property type="protein sequence ID" value="NBI29425.1"/>
    <property type="molecule type" value="Genomic_DNA"/>
</dbReference>
<keyword evidence="7" id="KW-0131">Cell cycle</keyword>
<keyword evidence="6 8" id="KW-0472">Membrane</keyword>
<evidence type="ECO:0000256" key="6">
    <source>
        <dbReference type="ARBA" id="ARBA00023136"/>
    </source>
</evidence>
<evidence type="ECO:0000256" key="3">
    <source>
        <dbReference type="ARBA" id="ARBA00022618"/>
    </source>
</evidence>